<reference evidence="2 3" key="1">
    <citation type="journal article" date="2016" name="Mol. Biol. Evol.">
        <title>Comparative Genomics of Early-Diverging Mushroom-Forming Fungi Provides Insights into the Origins of Lignocellulose Decay Capabilities.</title>
        <authorList>
            <person name="Nagy L.G."/>
            <person name="Riley R."/>
            <person name="Tritt A."/>
            <person name="Adam C."/>
            <person name="Daum C."/>
            <person name="Floudas D."/>
            <person name="Sun H."/>
            <person name="Yadav J.S."/>
            <person name="Pangilinan J."/>
            <person name="Larsson K.H."/>
            <person name="Matsuura K."/>
            <person name="Barry K."/>
            <person name="Labutti K."/>
            <person name="Kuo R."/>
            <person name="Ohm R.A."/>
            <person name="Bhattacharya S.S."/>
            <person name="Shirouzu T."/>
            <person name="Yoshinaga Y."/>
            <person name="Martin F.M."/>
            <person name="Grigoriev I.V."/>
            <person name="Hibbett D.S."/>
        </authorList>
    </citation>
    <scope>NUCLEOTIDE SEQUENCE [LARGE SCALE GENOMIC DNA]</scope>
    <source>
        <strain evidence="2 3">TUFC12733</strain>
    </source>
</reference>
<gene>
    <name evidence="1" type="primary">EFM6</name>
    <name evidence="2" type="ORF">CALVIDRAFT_601694</name>
</gene>
<protein>
    <recommendedName>
        <fullName evidence="1">Protein-lysine N-methyltransferase EFM6</fullName>
        <ecNumber evidence="1">2.1.1.-</ecNumber>
    </recommendedName>
    <alternativeName>
        <fullName evidence="1">Elongation factor methyltransferase 6</fullName>
    </alternativeName>
</protein>
<accession>A0A167I131</accession>
<feature type="binding site" evidence="1">
    <location>
        <begin position="112"/>
        <end position="114"/>
    </location>
    <ligand>
        <name>S-adenosyl-L-methionine</name>
        <dbReference type="ChEBI" id="CHEBI:59789"/>
    </ligand>
</feature>
<dbReference type="EC" id="2.1.1.-" evidence="1"/>
<keyword evidence="1" id="KW-0963">Cytoplasm</keyword>
<dbReference type="GO" id="GO:0032259">
    <property type="term" value="P:methylation"/>
    <property type="evidence" value="ECO:0007669"/>
    <property type="project" value="UniProtKB-KW"/>
</dbReference>
<organism evidence="2 3">
    <name type="scientific">Calocera viscosa (strain TUFC12733)</name>
    <dbReference type="NCBI Taxonomy" id="1330018"/>
    <lineage>
        <taxon>Eukaryota</taxon>
        <taxon>Fungi</taxon>
        <taxon>Dikarya</taxon>
        <taxon>Basidiomycota</taxon>
        <taxon>Agaricomycotina</taxon>
        <taxon>Dacrymycetes</taxon>
        <taxon>Dacrymycetales</taxon>
        <taxon>Dacrymycetaceae</taxon>
        <taxon>Calocera</taxon>
    </lineage>
</organism>
<evidence type="ECO:0000313" key="2">
    <source>
        <dbReference type="EMBL" id="KZO92188.1"/>
    </source>
</evidence>
<dbReference type="GO" id="GO:0005737">
    <property type="term" value="C:cytoplasm"/>
    <property type="evidence" value="ECO:0007669"/>
    <property type="project" value="UniProtKB-SubCell"/>
</dbReference>
<evidence type="ECO:0000313" key="3">
    <source>
        <dbReference type="Proteomes" id="UP000076738"/>
    </source>
</evidence>
<dbReference type="CDD" id="cd02440">
    <property type="entry name" value="AdoMet_MTases"/>
    <property type="match status" value="1"/>
</dbReference>
<dbReference type="PANTHER" id="PTHR14614:SF132">
    <property type="entry name" value="PROTEIN-LYSINE METHYLTRANSFERASE C42C1.13"/>
    <property type="match status" value="1"/>
</dbReference>
<feature type="binding site" evidence="1">
    <location>
        <position position="162"/>
    </location>
    <ligand>
        <name>S-adenosyl-L-methionine</name>
        <dbReference type="ChEBI" id="CHEBI:59789"/>
    </ligand>
</feature>
<dbReference type="OrthoDB" id="407325at2759"/>
<dbReference type="InterPro" id="IPR029063">
    <property type="entry name" value="SAM-dependent_MTases_sf"/>
</dbReference>
<dbReference type="EMBL" id="KV417313">
    <property type="protein sequence ID" value="KZO92188.1"/>
    <property type="molecule type" value="Genomic_DNA"/>
</dbReference>
<dbReference type="InterPro" id="IPR033684">
    <property type="entry name" value="EFM6"/>
</dbReference>
<dbReference type="Gene3D" id="3.40.50.150">
    <property type="entry name" value="Vaccinia Virus protein VP39"/>
    <property type="match status" value="1"/>
</dbReference>
<dbReference type="InterPro" id="IPR019410">
    <property type="entry name" value="Methyltransf_16"/>
</dbReference>
<keyword evidence="1" id="KW-0949">S-adenosyl-L-methionine</keyword>
<feature type="binding site" evidence="1">
    <location>
        <position position="181"/>
    </location>
    <ligand>
        <name>S-adenosyl-L-methionine</name>
        <dbReference type="ChEBI" id="CHEBI:59789"/>
    </ligand>
</feature>
<comment type="subcellular location">
    <subcellularLocation>
        <location evidence="1">Cytoplasm</location>
    </subcellularLocation>
</comment>
<comment type="function">
    <text evidence="1">S-adenosyl-L-methionine-dependent protein-lysine N-methyltransferase that methylates elongation factor 1-alpha.</text>
</comment>
<keyword evidence="1" id="KW-0808">Transferase</keyword>
<dbReference type="SUPFAM" id="SSF53335">
    <property type="entry name" value="S-adenosyl-L-methionine-dependent methyltransferases"/>
    <property type="match status" value="1"/>
</dbReference>
<dbReference type="Proteomes" id="UP000076738">
    <property type="component" value="Unassembled WGS sequence"/>
</dbReference>
<dbReference type="HAMAP" id="MF_03198">
    <property type="entry name" value="Methyltr_EFM6"/>
    <property type="match status" value="1"/>
</dbReference>
<feature type="binding site" evidence="1">
    <location>
        <position position="82"/>
    </location>
    <ligand>
        <name>S-adenosyl-L-methionine</name>
        <dbReference type="ChEBI" id="CHEBI:59789"/>
    </ligand>
</feature>
<dbReference type="GO" id="GO:0016279">
    <property type="term" value="F:protein-lysine N-methyltransferase activity"/>
    <property type="evidence" value="ECO:0007669"/>
    <property type="project" value="UniProtKB-UniRule"/>
</dbReference>
<evidence type="ECO:0000256" key="1">
    <source>
        <dbReference type="HAMAP-Rule" id="MF_03198"/>
    </source>
</evidence>
<dbReference type="AlphaFoldDB" id="A0A167I131"/>
<dbReference type="PANTHER" id="PTHR14614">
    <property type="entry name" value="HEPATOCELLULAR CARCINOMA-ASSOCIATED ANTIGEN"/>
    <property type="match status" value="1"/>
</dbReference>
<keyword evidence="1" id="KW-0489">Methyltransferase</keyword>
<feature type="binding site" evidence="1">
    <location>
        <position position="134"/>
    </location>
    <ligand>
        <name>S-adenosyl-L-methionine</name>
        <dbReference type="ChEBI" id="CHEBI:59789"/>
    </ligand>
</feature>
<name>A0A167I131_CALVF</name>
<dbReference type="STRING" id="1330018.A0A167I131"/>
<sequence length="262" mass="29407">MATMAALLREEERLDELDPLRHLRGDDNADANHADEVLSDGFIIPAQRPSIIDQLQTLSFPPLIPELQLSIDAGPGSGGIAWPAGEALARYLCLREERNRGWIKGKTVLELGAGTGLVGLVVAKLGATDVLITDQKPLLCLIDRNIGLNGLRTACQAVEFNWGERLPYPMEKTTCDLILAADCVYFEPAFALLVQTLCDLTARSPSAEIFFCYKKRRKADKRFFILLKKHFKWEDVEDDPQRPVYSRDAILLLRLHRRPTKQ</sequence>
<proteinExistence type="inferred from homology"/>
<keyword evidence="3" id="KW-1185">Reference proteome</keyword>
<dbReference type="Pfam" id="PF10294">
    <property type="entry name" value="Methyltransf_16"/>
    <property type="match status" value="1"/>
</dbReference>
<comment type="similarity">
    <text evidence="1">Belongs to the class I-like SAM-binding methyltransferase superfamily. METTL21 family. EFM6 subfamily.</text>
</comment>